<gene>
    <name evidence="1" type="ORF">DSO57_1015860</name>
</gene>
<protein>
    <submittedName>
        <fullName evidence="1">Uncharacterized protein</fullName>
    </submittedName>
</protein>
<evidence type="ECO:0000313" key="2">
    <source>
        <dbReference type="Proteomes" id="UP001165960"/>
    </source>
</evidence>
<organism evidence="1 2">
    <name type="scientific">Entomophthora muscae</name>
    <dbReference type="NCBI Taxonomy" id="34485"/>
    <lineage>
        <taxon>Eukaryota</taxon>
        <taxon>Fungi</taxon>
        <taxon>Fungi incertae sedis</taxon>
        <taxon>Zoopagomycota</taxon>
        <taxon>Entomophthoromycotina</taxon>
        <taxon>Entomophthoromycetes</taxon>
        <taxon>Entomophthorales</taxon>
        <taxon>Entomophthoraceae</taxon>
        <taxon>Entomophthora</taxon>
    </lineage>
</organism>
<reference evidence="1" key="1">
    <citation type="submission" date="2022-04" db="EMBL/GenBank/DDBJ databases">
        <title>Genome of the entomopathogenic fungus Entomophthora muscae.</title>
        <authorList>
            <person name="Elya C."/>
            <person name="Lovett B.R."/>
            <person name="Lee E."/>
            <person name="Macias A.M."/>
            <person name="Hajek A.E."/>
            <person name="De Bivort B.L."/>
            <person name="Kasson M.T."/>
            <person name="De Fine Licht H.H."/>
            <person name="Stajich J.E."/>
        </authorList>
    </citation>
    <scope>NUCLEOTIDE SEQUENCE</scope>
    <source>
        <strain evidence="1">Berkeley</strain>
    </source>
</reference>
<sequence>MKFNYIATLFLTIPLDAAFPISNQQQVGRRQLKTSLNDLVQDASLVATSGINYEPEDTQASKP</sequence>
<name>A0ACC2UR46_9FUNG</name>
<dbReference type="EMBL" id="QTSX02000063">
    <property type="protein sequence ID" value="KAJ9089145.1"/>
    <property type="molecule type" value="Genomic_DNA"/>
</dbReference>
<evidence type="ECO:0000313" key="1">
    <source>
        <dbReference type="EMBL" id="KAJ9089145.1"/>
    </source>
</evidence>
<comment type="caution">
    <text evidence="1">The sequence shown here is derived from an EMBL/GenBank/DDBJ whole genome shotgun (WGS) entry which is preliminary data.</text>
</comment>
<keyword evidence="2" id="KW-1185">Reference proteome</keyword>
<dbReference type="Proteomes" id="UP001165960">
    <property type="component" value="Unassembled WGS sequence"/>
</dbReference>
<proteinExistence type="predicted"/>
<accession>A0ACC2UR46</accession>